<dbReference type="EMBL" id="ASPP01009110">
    <property type="protein sequence ID" value="ETO24607.1"/>
    <property type="molecule type" value="Genomic_DNA"/>
</dbReference>
<proteinExistence type="predicted"/>
<reference evidence="2 3" key="1">
    <citation type="journal article" date="2013" name="Curr. Biol.">
        <title>The Genome of the Foraminiferan Reticulomyxa filosa.</title>
        <authorList>
            <person name="Glockner G."/>
            <person name="Hulsmann N."/>
            <person name="Schleicher M."/>
            <person name="Noegel A.A."/>
            <person name="Eichinger L."/>
            <person name="Gallinger C."/>
            <person name="Pawlowski J."/>
            <person name="Sierra R."/>
            <person name="Euteneuer U."/>
            <person name="Pillet L."/>
            <person name="Moustafa A."/>
            <person name="Platzer M."/>
            <person name="Groth M."/>
            <person name="Szafranski K."/>
            <person name="Schliwa M."/>
        </authorList>
    </citation>
    <scope>NUCLEOTIDE SEQUENCE [LARGE SCALE GENOMIC DNA]</scope>
</reference>
<feature type="compositionally biased region" description="Acidic residues" evidence="1">
    <location>
        <begin position="134"/>
        <end position="147"/>
    </location>
</feature>
<feature type="compositionally biased region" description="Basic and acidic residues" evidence="1">
    <location>
        <begin position="105"/>
        <end position="133"/>
    </location>
</feature>
<evidence type="ECO:0000256" key="1">
    <source>
        <dbReference type="SAM" id="MobiDB-lite"/>
    </source>
</evidence>
<accession>X6NGW8</accession>
<feature type="compositionally biased region" description="Polar residues" evidence="1">
    <location>
        <begin position="187"/>
        <end position="202"/>
    </location>
</feature>
<keyword evidence="3" id="KW-1185">Reference proteome</keyword>
<feature type="region of interest" description="Disordered" evidence="1">
    <location>
        <begin position="105"/>
        <end position="202"/>
    </location>
</feature>
<evidence type="ECO:0000313" key="2">
    <source>
        <dbReference type="EMBL" id="ETO24607.1"/>
    </source>
</evidence>
<dbReference type="Proteomes" id="UP000023152">
    <property type="component" value="Unassembled WGS sequence"/>
</dbReference>
<feature type="compositionally biased region" description="Low complexity" evidence="1">
    <location>
        <begin position="171"/>
        <end position="186"/>
    </location>
</feature>
<protein>
    <submittedName>
        <fullName evidence="2">Uncharacterized protein</fullName>
    </submittedName>
</protein>
<evidence type="ECO:0000313" key="3">
    <source>
        <dbReference type="Proteomes" id="UP000023152"/>
    </source>
</evidence>
<name>X6NGW8_RETFI</name>
<sequence length="202" mass="22491">MGNVLVISFNAIELKIQLSIFFCVFDRGFNGGKGFKKVEIKVGMGQVCARGEQSVPDVNTIISNRREYSPLPPEGNFFCLFEGGGRCVEEDRFQFIRCYIKKKDDNTTDADSTNKEAKATEVNETHEVKKGESEEYIESEEEAEEVPDLPPAKTGNKVTWNVDVKDGPGDNGNANNNNSNINNNNNQEGATDKLQQVWDNIS</sequence>
<organism evidence="2 3">
    <name type="scientific">Reticulomyxa filosa</name>
    <dbReference type="NCBI Taxonomy" id="46433"/>
    <lineage>
        <taxon>Eukaryota</taxon>
        <taxon>Sar</taxon>
        <taxon>Rhizaria</taxon>
        <taxon>Retaria</taxon>
        <taxon>Foraminifera</taxon>
        <taxon>Monothalamids</taxon>
        <taxon>Reticulomyxidae</taxon>
        <taxon>Reticulomyxa</taxon>
    </lineage>
</organism>
<feature type="non-terminal residue" evidence="2">
    <location>
        <position position="202"/>
    </location>
</feature>
<dbReference type="AlphaFoldDB" id="X6NGW8"/>
<gene>
    <name evidence="2" type="ORF">RFI_12550</name>
</gene>
<comment type="caution">
    <text evidence="2">The sequence shown here is derived from an EMBL/GenBank/DDBJ whole genome shotgun (WGS) entry which is preliminary data.</text>
</comment>